<dbReference type="RefSeq" id="WP_150929983.1">
    <property type="nucleotide sequence ID" value="NZ_VYTZ01000001.1"/>
</dbReference>
<gene>
    <name evidence="2" type="ORF">F5972_00500</name>
</gene>
<keyword evidence="3" id="KW-1185">Reference proteome</keyword>
<name>A0A5J5K966_9ACTN</name>
<reference evidence="2 3" key="1">
    <citation type="submission" date="2019-09" db="EMBL/GenBank/DDBJ databases">
        <title>Screening of Novel Bioactive Compounds from Soil-Associated.</title>
        <authorList>
            <person name="Gong X."/>
        </authorList>
    </citation>
    <scope>NUCLEOTIDE SEQUENCE [LARGE SCALE GENOMIC DNA]</scope>
    <source>
        <strain evidence="2 3">Gxj-6</strain>
    </source>
</reference>
<dbReference type="Gene3D" id="2.60.120.330">
    <property type="entry name" value="B-lactam Antibiotic, Isopenicillin N Synthase, Chain"/>
    <property type="match status" value="1"/>
</dbReference>
<feature type="domain" description="Aspartyl/asparaginy/proline hydroxylase" evidence="1">
    <location>
        <begin position="30"/>
        <end position="193"/>
    </location>
</feature>
<comment type="caution">
    <text evidence="2">The sequence shown here is derived from an EMBL/GenBank/DDBJ whole genome shotgun (WGS) entry which is preliminary data.</text>
</comment>
<sequence>MSVTHQQVMEPIVCGHPAAARLLPSFDVARLLEDLDRLDDHQWALQQTFTSAGLAERAPYDWRALPLRSPTGRPERTDPGGAGLDEFADTPWLAQAPYFAEILASIPAPLRCVRLLALGPGAIGEVHFDTKVGFPWGNLRLHVPITTNPGAALIIEGVEHRWQPGTFWFGDFGRWHQVLNTGQDKRIHMIVDTLITPETLSLFPPDFLDTLSADEVLYARPAVPLEDPERYHCAFEIPASFADWEEAEGQFLLPQPKLAATIESDADGNRLVLTLDGEPTFGLVHVGEGEFRFTGWTEERTIQVVPGGAAPAVVLRTRRGTAERRLEIPATRRIPSAA</sequence>
<organism evidence="2 3">
    <name type="scientific">Microbispora cellulosiformans</name>
    <dbReference type="NCBI Taxonomy" id="2614688"/>
    <lineage>
        <taxon>Bacteria</taxon>
        <taxon>Bacillati</taxon>
        <taxon>Actinomycetota</taxon>
        <taxon>Actinomycetes</taxon>
        <taxon>Streptosporangiales</taxon>
        <taxon>Streptosporangiaceae</taxon>
        <taxon>Microbispora</taxon>
    </lineage>
</organism>
<proteinExistence type="predicted"/>
<dbReference type="Proteomes" id="UP000327011">
    <property type="component" value="Unassembled WGS sequence"/>
</dbReference>
<dbReference type="InterPro" id="IPR007803">
    <property type="entry name" value="Asp/Arg/Pro-Hydrxlase"/>
</dbReference>
<dbReference type="InterPro" id="IPR027443">
    <property type="entry name" value="IPNS-like_sf"/>
</dbReference>
<dbReference type="Pfam" id="PF05118">
    <property type="entry name" value="Asp_Arg_Hydrox"/>
    <property type="match status" value="1"/>
</dbReference>
<evidence type="ECO:0000259" key="1">
    <source>
        <dbReference type="Pfam" id="PF05118"/>
    </source>
</evidence>
<evidence type="ECO:0000313" key="2">
    <source>
        <dbReference type="EMBL" id="KAA9381367.1"/>
    </source>
</evidence>
<protein>
    <submittedName>
        <fullName evidence="2">Aspartyl/asparaginyl beta-hydroxylase domain-containing protein</fullName>
    </submittedName>
</protein>
<dbReference type="SUPFAM" id="SSF51197">
    <property type="entry name" value="Clavaminate synthase-like"/>
    <property type="match status" value="1"/>
</dbReference>
<dbReference type="AlphaFoldDB" id="A0A5J5K966"/>
<dbReference type="EMBL" id="VYTZ01000001">
    <property type="protein sequence ID" value="KAA9381367.1"/>
    <property type="molecule type" value="Genomic_DNA"/>
</dbReference>
<evidence type="ECO:0000313" key="3">
    <source>
        <dbReference type="Proteomes" id="UP000327011"/>
    </source>
</evidence>
<accession>A0A5J5K966</accession>